<protein>
    <submittedName>
        <fullName evidence="1">Uncharacterized protein</fullName>
    </submittedName>
</protein>
<dbReference type="EMBL" id="AGXJ01000072">
    <property type="protein sequence ID" value="EIY29164.1"/>
    <property type="molecule type" value="Genomic_DNA"/>
</dbReference>
<sequence>MNKKERAKEIPRVIVPQGAQKRIASHFGVSGETVRKALKYIINTELAVRIREEAIKNYAGAESIIKIRV</sequence>
<dbReference type="AlphaFoldDB" id="I9F7R8"/>
<comment type="caution">
    <text evidence="1">The sequence shown here is derived from an EMBL/GenBank/DDBJ whole genome shotgun (WGS) entry which is preliminary data.</text>
</comment>
<reference evidence="1 2" key="1">
    <citation type="submission" date="2012-02" db="EMBL/GenBank/DDBJ databases">
        <title>The Genome Sequence of Bacteroides dorei CL02T12C06.</title>
        <authorList>
            <consortium name="The Broad Institute Genome Sequencing Platform"/>
            <person name="Earl A."/>
            <person name="Ward D."/>
            <person name="Feldgarden M."/>
            <person name="Gevers D."/>
            <person name="Zitomersky N.L."/>
            <person name="Coyne M.J."/>
            <person name="Comstock L.E."/>
            <person name="Young S.K."/>
            <person name="Zeng Q."/>
            <person name="Gargeya S."/>
            <person name="Fitzgerald M."/>
            <person name="Haas B."/>
            <person name="Abouelleil A."/>
            <person name="Alvarado L."/>
            <person name="Arachchi H.M."/>
            <person name="Berlin A."/>
            <person name="Chapman S.B."/>
            <person name="Gearin G."/>
            <person name="Goldberg J."/>
            <person name="Griggs A."/>
            <person name="Gujja S."/>
            <person name="Hansen M."/>
            <person name="Heiman D."/>
            <person name="Howarth C."/>
            <person name="Larimer J."/>
            <person name="Lui A."/>
            <person name="MacDonald P.J.P."/>
            <person name="McCowen C."/>
            <person name="Montmayeur A."/>
            <person name="Murphy C."/>
            <person name="Neiman D."/>
            <person name="Pearson M."/>
            <person name="Priest M."/>
            <person name="Roberts A."/>
            <person name="Saif S."/>
            <person name="Shea T."/>
            <person name="Sisk P."/>
            <person name="Stolte C."/>
            <person name="Sykes S."/>
            <person name="Wortman J."/>
            <person name="Nusbaum C."/>
            <person name="Birren B."/>
        </authorList>
    </citation>
    <scope>NUCLEOTIDE SEQUENCE [LARGE SCALE GENOMIC DNA]</scope>
    <source>
        <strain evidence="1 2">CL02T12C06</strain>
    </source>
</reference>
<gene>
    <name evidence="1" type="ORF">HMPREF1064_03823</name>
</gene>
<dbReference type="RefSeq" id="WP_007850013.1">
    <property type="nucleotide sequence ID" value="NZ_JH724136.1"/>
</dbReference>
<accession>I9F7R8</accession>
<evidence type="ECO:0000313" key="1">
    <source>
        <dbReference type="EMBL" id="EIY29164.1"/>
    </source>
</evidence>
<keyword evidence="2" id="KW-1185">Reference proteome</keyword>
<organism evidence="1 2">
    <name type="scientific">Phocaeicola dorei CL02T12C06</name>
    <dbReference type="NCBI Taxonomy" id="997876"/>
    <lineage>
        <taxon>Bacteria</taxon>
        <taxon>Pseudomonadati</taxon>
        <taxon>Bacteroidota</taxon>
        <taxon>Bacteroidia</taxon>
        <taxon>Bacteroidales</taxon>
        <taxon>Bacteroidaceae</taxon>
        <taxon>Phocaeicola</taxon>
    </lineage>
</organism>
<proteinExistence type="predicted"/>
<dbReference type="HOGENOM" id="CLU_2767466_0_0_10"/>
<evidence type="ECO:0000313" key="2">
    <source>
        <dbReference type="Proteomes" id="UP000005974"/>
    </source>
</evidence>
<dbReference type="PATRIC" id="fig|997876.3.peg.3990"/>
<name>I9F7R8_9BACT</name>
<dbReference type="Proteomes" id="UP000005974">
    <property type="component" value="Unassembled WGS sequence"/>
</dbReference>